<protein>
    <recommendedName>
        <fullName evidence="6">CDP-alcohol phosphatidyltransferase</fullName>
    </recommendedName>
</protein>
<dbReference type="GO" id="GO:0016780">
    <property type="term" value="F:phosphotransferase activity, for other substituted phosphate groups"/>
    <property type="evidence" value="ECO:0007669"/>
    <property type="project" value="InterPro"/>
</dbReference>
<evidence type="ECO:0000313" key="4">
    <source>
        <dbReference type="EMBL" id="KAK0507999.1"/>
    </source>
</evidence>
<evidence type="ECO:0000256" key="3">
    <source>
        <dbReference type="SAM" id="Phobius"/>
    </source>
</evidence>
<keyword evidence="3" id="KW-1133">Transmembrane helix</keyword>
<evidence type="ECO:0000313" key="5">
    <source>
        <dbReference type="Proteomes" id="UP001166286"/>
    </source>
</evidence>
<comment type="similarity">
    <text evidence="2">Belongs to the CDP-alcohol phosphatidyltransferase class-I family.</text>
</comment>
<feature type="transmembrane region" description="Helical" evidence="3">
    <location>
        <begin position="114"/>
        <end position="135"/>
    </location>
</feature>
<keyword evidence="3" id="KW-0472">Membrane</keyword>
<dbReference type="Pfam" id="PF01066">
    <property type="entry name" value="CDP-OH_P_transf"/>
    <property type="match status" value="1"/>
</dbReference>
<reference evidence="4" key="1">
    <citation type="submission" date="2023-03" db="EMBL/GenBank/DDBJ databases">
        <title>Complete genome of Cladonia borealis.</title>
        <authorList>
            <person name="Park H."/>
        </authorList>
    </citation>
    <scope>NUCLEOTIDE SEQUENCE</scope>
    <source>
        <strain evidence="4">ANT050790</strain>
    </source>
</reference>
<dbReference type="EMBL" id="JAFEKC020000022">
    <property type="protein sequence ID" value="KAK0507999.1"/>
    <property type="molecule type" value="Genomic_DNA"/>
</dbReference>
<keyword evidence="5" id="KW-1185">Reference proteome</keyword>
<dbReference type="GO" id="GO:0008654">
    <property type="term" value="P:phospholipid biosynthetic process"/>
    <property type="evidence" value="ECO:0007669"/>
    <property type="project" value="InterPro"/>
</dbReference>
<accession>A0AA39QTA8</accession>
<gene>
    <name evidence="4" type="ORF">JMJ35_009888</name>
</gene>
<dbReference type="Gene3D" id="1.20.120.1760">
    <property type="match status" value="1"/>
</dbReference>
<evidence type="ECO:0008006" key="6">
    <source>
        <dbReference type="Google" id="ProtNLM"/>
    </source>
</evidence>
<evidence type="ECO:0000256" key="2">
    <source>
        <dbReference type="RuleBase" id="RU003750"/>
    </source>
</evidence>
<sequence>MFDIQLRSVKDRMFGPCCQYVPASITPLHVTGSAYVVGLLSCWYANRSSVSLSLAFWLLNRALDCLDGALARHRKSASDLGGFLDLLGDFMVYSLLPISIAIGQDATPRCWEAVAVLEAAFHVNNFILFYVAAVAEKREGKGGPKAKELTSVMMRPALIEGMESGVIFTLMLAFPSYIEAWSWLMAGLVIIGIVQRTLWVTAALR</sequence>
<organism evidence="4 5">
    <name type="scientific">Cladonia borealis</name>
    <dbReference type="NCBI Taxonomy" id="184061"/>
    <lineage>
        <taxon>Eukaryota</taxon>
        <taxon>Fungi</taxon>
        <taxon>Dikarya</taxon>
        <taxon>Ascomycota</taxon>
        <taxon>Pezizomycotina</taxon>
        <taxon>Lecanoromycetes</taxon>
        <taxon>OSLEUM clade</taxon>
        <taxon>Lecanoromycetidae</taxon>
        <taxon>Lecanorales</taxon>
        <taxon>Lecanorineae</taxon>
        <taxon>Cladoniaceae</taxon>
        <taxon>Cladonia</taxon>
    </lineage>
</organism>
<name>A0AA39QTA8_9LECA</name>
<proteinExistence type="inferred from homology"/>
<dbReference type="Proteomes" id="UP001166286">
    <property type="component" value="Unassembled WGS sequence"/>
</dbReference>
<comment type="caution">
    <text evidence="4">The sequence shown here is derived from an EMBL/GenBank/DDBJ whole genome shotgun (WGS) entry which is preliminary data.</text>
</comment>
<dbReference type="PROSITE" id="PS00379">
    <property type="entry name" value="CDP_ALCOHOL_P_TRANSF"/>
    <property type="match status" value="1"/>
</dbReference>
<dbReference type="InterPro" id="IPR043130">
    <property type="entry name" value="CDP-OH_PTrfase_TM_dom"/>
</dbReference>
<dbReference type="GO" id="GO:0016020">
    <property type="term" value="C:membrane"/>
    <property type="evidence" value="ECO:0007669"/>
    <property type="project" value="InterPro"/>
</dbReference>
<feature type="transmembrane region" description="Helical" evidence="3">
    <location>
        <begin position="156"/>
        <end position="174"/>
    </location>
</feature>
<keyword evidence="3" id="KW-0812">Transmembrane</keyword>
<dbReference type="InterPro" id="IPR000462">
    <property type="entry name" value="CDP-OH_P_trans"/>
</dbReference>
<keyword evidence="1 2" id="KW-0808">Transferase</keyword>
<dbReference type="AlphaFoldDB" id="A0AA39QTA8"/>
<evidence type="ECO:0000256" key="1">
    <source>
        <dbReference type="ARBA" id="ARBA00022679"/>
    </source>
</evidence>
<feature type="transmembrane region" description="Helical" evidence="3">
    <location>
        <begin position="180"/>
        <end position="204"/>
    </location>
</feature>
<dbReference type="InterPro" id="IPR048254">
    <property type="entry name" value="CDP_ALCOHOL_P_TRANSF_CS"/>
</dbReference>
<feature type="transmembrane region" description="Helical" evidence="3">
    <location>
        <begin position="80"/>
        <end position="102"/>
    </location>
</feature>